<dbReference type="AlphaFoldDB" id="A0A6L5GPV2"/>
<dbReference type="SUPFAM" id="SSF52266">
    <property type="entry name" value="SGNH hydrolase"/>
    <property type="match status" value="1"/>
</dbReference>
<gene>
    <name evidence="1" type="ORF">FRC53_00825</name>
</gene>
<dbReference type="Gene3D" id="3.40.50.1110">
    <property type="entry name" value="SGNH hydrolase"/>
    <property type="match status" value="1"/>
</dbReference>
<evidence type="ECO:0008006" key="3">
    <source>
        <dbReference type="Google" id="ProtNLM"/>
    </source>
</evidence>
<protein>
    <recommendedName>
        <fullName evidence="3">SGNH/GDSL hydrolase family protein</fullName>
    </recommendedName>
</protein>
<evidence type="ECO:0000313" key="1">
    <source>
        <dbReference type="EMBL" id="MQM71986.1"/>
    </source>
</evidence>
<dbReference type="EMBL" id="VOGB01000003">
    <property type="protein sequence ID" value="MQM71986.1"/>
    <property type="molecule type" value="Genomic_DNA"/>
</dbReference>
<name>A0A6L5GPV2_9FIRM</name>
<proteinExistence type="predicted"/>
<accession>A0A6L5GPV2</accession>
<dbReference type="InterPro" id="IPR036514">
    <property type="entry name" value="SGNH_hydro_sf"/>
</dbReference>
<comment type="caution">
    <text evidence="1">The sequence shown here is derived from an EMBL/GenBank/DDBJ whole genome shotgun (WGS) entry which is preliminary data.</text>
</comment>
<sequence length="320" mass="36240">MRNSKWIGFVAGLAVLLVLFSLLSETVSTGSSVSYAARRQNIVKDFKSQKPHTIDVVVLGDSESYTSVDTMRLWHKRGITAYVLGQPAAQVSEMARMAEQIAGHQKPKVVLVETNMLFRKVSMVNGAQNQFGQTIGEAFPIFQNHDFWKALFVKGSGSRRYNGFRVLSRTFPDTKVSGYMKPTRRTQAIPAFNQMMMDRIVRACRDNGSRVILYSAPSTKNYSMAKHNALEAYAAKLGVKYYDFNTRLGRTEIDWSRDTYDGGDHLNYNGAEKTTDALGAVLARCGLTDHRGDKNYRAYAQLYRQYAKRVKRIDGRWNRI</sequence>
<reference evidence="1" key="1">
    <citation type="journal article" date="2020" name="Appl. Environ. Microbiol.">
        <title>Medium-Chain Fatty Acid Synthesis by 'Candidatus Weimeria bifida' gen. nov., sp. nov., and 'Candidatus Pseudoramibacter fermentans' sp. nov.</title>
        <authorList>
            <person name="Scarborough M.J."/>
            <person name="Myers K.S."/>
            <person name="Donohue T.J."/>
            <person name="Noguera D.R."/>
        </authorList>
    </citation>
    <scope>NUCLEOTIDE SEQUENCE</scope>
    <source>
        <strain evidence="1">EUB1.1</strain>
    </source>
</reference>
<evidence type="ECO:0000313" key="2">
    <source>
        <dbReference type="Proteomes" id="UP000473648"/>
    </source>
</evidence>
<dbReference type="Proteomes" id="UP000473648">
    <property type="component" value="Unassembled WGS sequence"/>
</dbReference>
<organism evidence="1 2">
    <name type="scientific">Candidatus Pseudoramibacter fermentans</name>
    <dbReference type="NCBI Taxonomy" id="2594427"/>
    <lineage>
        <taxon>Bacteria</taxon>
        <taxon>Bacillati</taxon>
        <taxon>Bacillota</taxon>
        <taxon>Clostridia</taxon>
        <taxon>Eubacteriales</taxon>
        <taxon>Eubacteriaceae</taxon>
        <taxon>Pseudoramibacter</taxon>
    </lineage>
</organism>
<keyword evidence="2" id="KW-1185">Reference proteome</keyword>